<protein>
    <recommendedName>
        <fullName evidence="4 10">2-dehydropantoate 2-reductase</fullName>
        <ecNumber evidence="3 10">1.1.1.169</ecNumber>
    </recommendedName>
    <alternativeName>
        <fullName evidence="8 10">Ketopantoate reductase</fullName>
    </alternativeName>
</protein>
<dbReference type="PANTHER" id="PTHR43765:SF2">
    <property type="entry name" value="2-DEHYDROPANTOATE 2-REDUCTASE"/>
    <property type="match status" value="1"/>
</dbReference>
<evidence type="ECO:0000256" key="8">
    <source>
        <dbReference type="ARBA" id="ARBA00032024"/>
    </source>
</evidence>
<gene>
    <name evidence="13" type="ORF">SAMN02982989_0016</name>
</gene>
<keyword evidence="5 10" id="KW-0566">Pantothenate biosynthesis</keyword>
<comment type="catalytic activity">
    <reaction evidence="9 10">
        <text>(R)-pantoate + NADP(+) = 2-dehydropantoate + NADPH + H(+)</text>
        <dbReference type="Rhea" id="RHEA:16233"/>
        <dbReference type="ChEBI" id="CHEBI:11561"/>
        <dbReference type="ChEBI" id="CHEBI:15378"/>
        <dbReference type="ChEBI" id="CHEBI:15980"/>
        <dbReference type="ChEBI" id="CHEBI:57783"/>
        <dbReference type="ChEBI" id="CHEBI:58349"/>
        <dbReference type="EC" id="1.1.1.169"/>
    </reaction>
</comment>
<dbReference type="UniPathway" id="UPA00028">
    <property type="reaction ID" value="UER00004"/>
</dbReference>
<evidence type="ECO:0000256" key="10">
    <source>
        <dbReference type="RuleBase" id="RU362068"/>
    </source>
</evidence>
<dbReference type="Pfam" id="PF08546">
    <property type="entry name" value="ApbA_C"/>
    <property type="match status" value="1"/>
</dbReference>
<comment type="function">
    <text evidence="10">Catalyzes the NADPH-dependent reduction of ketopantoate into pantoic acid.</text>
</comment>
<dbReference type="SUPFAM" id="SSF51735">
    <property type="entry name" value="NAD(P)-binding Rossmann-fold domains"/>
    <property type="match status" value="1"/>
</dbReference>
<name>A0A1X7G1S7_9HYPH</name>
<dbReference type="InterPro" id="IPR003710">
    <property type="entry name" value="ApbA"/>
</dbReference>
<evidence type="ECO:0000256" key="4">
    <source>
        <dbReference type="ARBA" id="ARBA00019465"/>
    </source>
</evidence>
<dbReference type="OrthoDB" id="9793586at2"/>
<dbReference type="GO" id="GO:0050661">
    <property type="term" value="F:NADP binding"/>
    <property type="evidence" value="ECO:0007669"/>
    <property type="project" value="TreeGrafter"/>
</dbReference>
<dbReference type="AlphaFoldDB" id="A0A1X7G1S7"/>
<dbReference type="InterPro" id="IPR013328">
    <property type="entry name" value="6PGD_dom2"/>
</dbReference>
<evidence type="ECO:0000256" key="6">
    <source>
        <dbReference type="ARBA" id="ARBA00022857"/>
    </source>
</evidence>
<dbReference type="InterPro" id="IPR013332">
    <property type="entry name" value="KPR_N"/>
</dbReference>
<feature type="domain" description="Ketopantoate reductase N-terminal" evidence="11">
    <location>
        <begin position="5"/>
        <end position="152"/>
    </location>
</feature>
<dbReference type="SUPFAM" id="SSF48179">
    <property type="entry name" value="6-phosphogluconate dehydrogenase C-terminal domain-like"/>
    <property type="match status" value="1"/>
</dbReference>
<dbReference type="EC" id="1.1.1.169" evidence="3 10"/>
<evidence type="ECO:0000256" key="5">
    <source>
        <dbReference type="ARBA" id="ARBA00022655"/>
    </source>
</evidence>
<feature type="domain" description="Ketopantoate reductase C-terminal" evidence="12">
    <location>
        <begin position="178"/>
        <end position="320"/>
    </location>
</feature>
<reference evidence="14" key="1">
    <citation type="submission" date="2017-04" db="EMBL/GenBank/DDBJ databases">
        <authorList>
            <person name="Varghese N."/>
            <person name="Submissions S."/>
        </authorList>
    </citation>
    <scope>NUCLEOTIDE SEQUENCE [LARGE SCALE GENOMIC DNA]</scope>
    <source>
        <strain evidence="14">B4P</strain>
    </source>
</reference>
<evidence type="ECO:0000256" key="7">
    <source>
        <dbReference type="ARBA" id="ARBA00023002"/>
    </source>
</evidence>
<dbReference type="RefSeq" id="WP_085424049.1">
    <property type="nucleotide sequence ID" value="NZ_FXAF01000010.1"/>
</dbReference>
<dbReference type="InterPro" id="IPR036291">
    <property type="entry name" value="NAD(P)-bd_dom_sf"/>
</dbReference>
<dbReference type="STRING" id="464029.SAMN02982989_0016"/>
<keyword evidence="6 10" id="KW-0521">NADP</keyword>
<dbReference type="EMBL" id="FXAF01000010">
    <property type="protein sequence ID" value="SMF62455.1"/>
    <property type="molecule type" value="Genomic_DNA"/>
</dbReference>
<dbReference type="InterPro" id="IPR013752">
    <property type="entry name" value="KPA_reductase"/>
</dbReference>
<dbReference type="InterPro" id="IPR008927">
    <property type="entry name" value="6-PGluconate_DH-like_C_sf"/>
</dbReference>
<dbReference type="NCBIfam" id="TIGR00745">
    <property type="entry name" value="apbA_panE"/>
    <property type="match status" value="1"/>
</dbReference>
<dbReference type="InterPro" id="IPR050838">
    <property type="entry name" value="Ketopantoate_reductase"/>
</dbReference>
<evidence type="ECO:0000259" key="11">
    <source>
        <dbReference type="Pfam" id="PF02558"/>
    </source>
</evidence>
<dbReference type="GO" id="GO:0005737">
    <property type="term" value="C:cytoplasm"/>
    <property type="evidence" value="ECO:0007669"/>
    <property type="project" value="TreeGrafter"/>
</dbReference>
<evidence type="ECO:0000256" key="3">
    <source>
        <dbReference type="ARBA" id="ARBA00013014"/>
    </source>
</evidence>
<dbReference type="Gene3D" id="1.10.1040.10">
    <property type="entry name" value="N-(1-d-carboxylethyl)-l-norvaline Dehydrogenase, domain 2"/>
    <property type="match status" value="1"/>
</dbReference>
<sequence length="349" mass="37229">MSGKILIWGAGAIGGAVGAYLWKAGHEVAFVDASAAHVEAINRDGLSIVGPVSEFTAHAPAFLPDEITDEWPIVALAVKAQHTKAACRQLLPRLAPDGYVLSLQNGLCEVVIEGLAGRSRTMGALVGFMGDQLGPGVVRFGQRAKFCVGELDGRITDRATALGAMLRDFEPDVEVTDDIWGYLWGKLTFIALLYGTSLGTSKLHELFASEALLPVWRELASEMVAVAVSEGVVARGFDGLEPASFAAGASLEQARRSMQAMAAPLVNSAKTHSGIWRDIAVHKRQTEIDNQIGPVLQIAARNRIKVPALTRLVGMIHAVERQQIAQSDALIPGLIEQPTARTSAWGRAL</sequence>
<evidence type="ECO:0000256" key="1">
    <source>
        <dbReference type="ARBA" id="ARBA00004994"/>
    </source>
</evidence>
<evidence type="ECO:0000313" key="14">
    <source>
        <dbReference type="Proteomes" id="UP000192903"/>
    </source>
</evidence>
<evidence type="ECO:0000256" key="2">
    <source>
        <dbReference type="ARBA" id="ARBA00007870"/>
    </source>
</evidence>
<proteinExistence type="inferred from homology"/>
<dbReference type="Gene3D" id="3.40.50.720">
    <property type="entry name" value="NAD(P)-binding Rossmann-like Domain"/>
    <property type="match status" value="1"/>
</dbReference>
<dbReference type="GO" id="GO:0015940">
    <property type="term" value="P:pantothenate biosynthetic process"/>
    <property type="evidence" value="ECO:0007669"/>
    <property type="project" value="UniProtKB-UniPathway"/>
</dbReference>
<dbReference type="GO" id="GO:0008677">
    <property type="term" value="F:2-dehydropantoate 2-reductase activity"/>
    <property type="evidence" value="ECO:0007669"/>
    <property type="project" value="UniProtKB-EC"/>
</dbReference>
<dbReference type="PANTHER" id="PTHR43765">
    <property type="entry name" value="2-DEHYDROPANTOATE 2-REDUCTASE-RELATED"/>
    <property type="match status" value="1"/>
</dbReference>
<keyword evidence="7 10" id="KW-0560">Oxidoreductase</keyword>
<comment type="pathway">
    <text evidence="1 10">Cofactor biosynthesis; (R)-pantothenate biosynthesis; (R)-pantoate from 3-methyl-2-oxobutanoate: step 2/2.</text>
</comment>
<evidence type="ECO:0000313" key="13">
    <source>
        <dbReference type="EMBL" id="SMF62455.1"/>
    </source>
</evidence>
<evidence type="ECO:0000256" key="9">
    <source>
        <dbReference type="ARBA" id="ARBA00048793"/>
    </source>
</evidence>
<evidence type="ECO:0000259" key="12">
    <source>
        <dbReference type="Pfam" id="PF08546"/>
    </source>
</evidence>
<accession>A0A1X7G1S7</accession>
<dbReference type="Pfam" id="PF02558">
    <property type="entry name" value="ApbA"/>
    <property type="match status" value="1"/>
</dbReference>
<keyword evidence="14" id="KW-1185">Reference proteome</keyword>
<dbReference type="Proteomes" id="UP000192903">
    <property type="component" value="Unassembled WGS sequence"/>
</dbReference>
<comment type="similarity">
    <text evidence="2 10">Belongs to the ketopantoate reductase family.</text>
</comment>
<organism evidence="13 14">
    <name type="scientific">Xaviernesmea oryzae</name>
    <dbReference type="NCBI Taxonomy" id="464029"/>
    <lineage>
        <taxon>Bacteria</taxon>
        <taxon>Pseudomonadati</taxon>
        <taxon>Pseudomonadota</taxon>
        <taxon>Alphaproteobacteria</taxon>
        <taxon>Hyphomicrobiales</taxon>
        <taxon>Rhizobiaceae</taxon>
        <taxon>Rhizobium/Agrobacterium group</taxon>
        <taxon>Xaviernesmea</taxon>
    </lineage>
</organism>